<dbReference type="EC" id="5.1.3.13" evidence="3 5"/>
<evidence type="ECO:0000256" key="3">
    <source>
        <dbReference type="ARBA" id="ARBA00012098"/>
    </source>
</evidence>
<dbReference type="SUPFAM" id="SSF51182">
    <property type="entry name" value="RmlC-like cupins"/>
    <property type="match status" value="1"/>
</dbReference>
<name>A0ABS7GAD2_9BACT</name>
<dbReference type="InterPro" id="IPR011051">
    <property type="entry name" value="RmlC_Cupin_sf"/>
</dbReference>
<gene>
    <name evidence="6" type="primary">rfbC</name>
    <name evidence="6" type="ORF">K1Y79_08630</name>
</gene>
<keyword evidence="5 6" id="KW-0413">Isomerase</keyword>
<keyword evidence="7" id="KW-1185">Reference proteome</keyword>
<proteinExistence type="inferred from homology"/>
<organism evidence="6 7">
    <name type="scientific">Chitinophaga rhizophila</name>
    <dbReference type="NCBI Taxonomy" id="2866212"/>
    <lineage>
        <taxon>Bacteria</taxon>
        <taxon>Pseudomonadati</taxon>
        <taxon>Bacteroidota</taxon>
        <taxon>Chitinophagia</taxon>
        <taxon>Chitinophagales</taxon>
        <taxon>Chitinophagaceae</taxon>
        <taxon>Chitinophaga</taxon>
    </lineage>
</organism>
<evidence type="ECO:0000256" key="1">
    <source>
        <dbReference type="ARBA" id="ARBA00001298"/>
    </source>
</evidence>
<comment type="subunit">
    <text evidence="5">Homodimer.</text>
</comment>
<dbReference type="GO" id="GO:0008830">
    <property type="term" value="F:dTDP-4-dehydrorhamnose 3,5-epimerase activity"/>
    <property type="evidence" value="ECO:0007669"/>
    <property type="project" value="UniProtKB-EC"/>
</dbReference>
<dbReference type="NCBIfam" id="TIGR01221">
    <property type="entry name" value="rmlC"/>
    <property type="match status" value="1"/>
</dbReference>
<dbReference type="EMBL" id="JAICCF010000001">
    <property type="protein sequence ID" value="MBW8684396.1"/>
    <property type="molecule type" value="Genomic_DNA"/>
</dbReference>
<sequence>MPFTETGIPDLLVYEPRVFNDNRGYFFESYSEKTFQEQGLHLPFVQDNQARSTYGVLRGLHYQLEPYAQTKLVRVLEGRILDVAVDIRKGSPTYGKVFTIELTAENKKQLLVPKGFAHGYSVLSEAAEVMYKCDNFYHKASEGGIIYNDPALNIDWGIDLADALVSEKDIVLPTLENCTHNFVFNSDK</sequence>
<dbReference type="PANTHER" id="PTHR21047">
    <property type="entry name" value="DTDP-6-DEOXY-D-GLUCOSE-3,5 EPIMERASE"/>
    <property type="match status" value="1"/>
</dbReference>
<comment type="catalytic activity">
    <reaction evidence="1 5">
        <text>dTDP-4-dehydro-6-deoxy-alpha-D-glucose = dTDP-4-dehydro-beta-L-rhamnose</text>
        <dbReference type="Rhea" id="RHEA:16969"/>
        <dbReference type="ChEBI" id="CHEBI:57649"/>
        <dbReference type="ChEBI" id="CHEBI:62830"/>
        <dbReference type="EC" id="5.1.3.13"/>
    </reaction>
</comment>
<dbReference type="PANTHER" id="PTHR21047:SF2">
    <property type="entry name" value="THYMIDINE DIPHOSPHO-4-KETO-RHAMNOSE 3,5-EPIMERASE"/>
    <property type="match status" value="1"/>
</dbReference>
<evidence type="ECO:0000256" key="2">
    <source>
        <dbReference type="ARBA" id="ARBA00001997"/>
    </source>
</evidence>
<evidence type="ECO:0000256" key="4">
    <source>
        <dbReference type="ARBA" id="ARBA00019595"/>
    </source>
</evidence>
<dbReference type="InterPro" id="IPR014710">
    <property type="entry name" value="RmlC-like_jellyroll"/>
</dbReference>
<dbReference type="RefSeq" id="WP_220249572.1">
    <property type="nucleotide sequence ID" value="NZ_JAICCF010000001.1"/>
</dbReference>
<dbReference type="CDD" id="cd00438">
    <property type="entry name" value="cupin_RmlC"/>
    <property type="match status" value="1"/>
</dbReference>
<reference evidence="6 7" key="1">
    <citation type="submission" date="2021-08" db="EMBL/GenBank/DDBJ databases">
        <title>The genome sequence of Chitinophaga sp. B61.</title>
        <authorList>
            <person name="Zhang X."/>
        </authorList>
    </citation>
    <scope>NUCLEOTIDE SEQUENCE [LARGE SCALE GENOMIC DNA]</scope>
    <source>
        <strain evidence="6 7">B61</strain>
    </source>
</reference>
<comment type="pathway">
    <text evidence="5">Carbohydrate biosynthesis; dTDP-L-rhamnose biosynthesis.</text>
</comment>
<dbReference type="Proteomes" id="UP000812961">
    <property type="component" value="Unassembled WGS sequence"/>
</dbReference>
<comment type="caution">
    <text evidence="6">The sequence shown here is derived from an EMBL/GenBank/DDBJ whole genome shotgun (WGS) entry which is preliminary data.</text>
</comment>
<evidence type="ECO:0000256" key="5">
    <source>
        <dbReference type="RuleBase" id="RU364069"/>
    </source>
</evidence>
<evidence type="ECO:0000313" key="7">
    <source>
        <dbReference type="Proteomes" id="UP000812961"/>
    </source>
</evidence>
<comment type="function">
    <text evidence="2 5">Catalyzes the epimerization of the C3' and C5'positions of dTDP-6-deoxy-D-xylo-4-hexulose, forming dTDP-6-deoxy-L-lyxo-4-hexulose.</text>
</comment>
<accession>A0ABS7GAD2</accession>
<dbReference type="Pfam" id="PF00908">
    <property type="entry name" value="dTDP_sugar_isom"/>
    <property type="match status" value="1"/>
</dbReference>
<dbReference type="InterPro" id="IPR000888">
    <property type="entry name" value="RmlC-like"/>
</dbReference>
<dbReference type="Gene3D" id="2.60.120.10">
    <property type="entry name" value="Jelly Rolls"/>
    <property type="match status" value="1"/>
</dbReference>
<evidence type="ECO:0000313" key="6">
    <source>
        <dbReference type="EMBL" id="MBW8684396.1"/>
    </source>
</evidence>
<protein>
    <recommendedName>
        <fullName evidence="4 5">dTDP-4-dehydrorhamnose 3,5-epimerase</fullName>
        <ecNumber evidence="3 5">5.1.3.13</ecNumber>
    </recommendedName>
    <alternativeName>
        <fullName evidence="5">Thymidine diphospho-4-keto-rhamnose 3,5-epimerase</fullName>
    </alternativeName>
</protein>
<comment type="similarity">
    <text evidence="5">Belongs to the dTDP-4-dehydrorhamnose 3,5-epimerase family.</text>
</comment>